<feature type="region of interest" description="Disordered" evidence="9">
    <location>
        <begin position="284"/>
        <end position="328"/>
    </location>
</feature>
<evidence type="ECO:0000256" key="1">
    <source>
        <dbReference type="ARBA" id="ARBA00002269"/>
    </source>
</evidence>
<comment type="similarity">
    <text evidence="2 8">Belongs to the NMD3 family.</text>
</comment>
<dbReference type="AlphaFoldDB" id="A0A8E0VQJ7"/>
<evidence type="ECO:0000259" key="11">
    <source>
        <dbReference type="Pfam" id="PF21192"/>
    </source>
</evidence>
<comment type="function">
    <text evidence="1 8">Acts as an adapter for the XPO1/CRM1-mediated export of the 60S ribosomal subunit.</text>
</comment>
<dbReference type="Proteomes" id="UP000728185">
    <property type="component" value="Unassembled WGS sequence"/>
</dbReference>
<evidence type="ECO:0000256" key="4">
    <source>
        <dbReference type="ARBA" id="ARBA00022448"/>
    </source>
</evidence>
<proteinExistence type="inferred from homology"/>
<feature type="non-terminal residue" evidence="13">
    <location>
        <position position="328"/>
    </location>
</feature>
<dbReference type="PANTHER" id="PTHR12746:SF2">
    <property type="entry name" value="60S RIBOSOMAL EXPORT PROTEIN NMD3"/>
    <property type="match status" value="1"/>
</dbReference>
<feature type="domain" description="Nmd3 N-terminal" evidence="10">
    <location>
        <begin position="2"/>
        <end position="84"/>
    </location>
</feature>
<dbReference type="EMBL" id="LUCM01000063">
    <property type="protein sequence ID" value="KAA0201178.1"/>
    <property type="molecule type" value="Genomic_DNA"/>
</dbReference>
<evidence type="ECO:0000256" key="9">
    <source>
        <dbReference type="SAM" id="MobiDB-lite"/>
    </source>
</evidence>
<dbReference type="GO" id="GO:0043023">
    <property type="term" value="F:ribosomal large subunit binding"/>
    <property type="evidence" value="ECO:0007669"/>
    <property type="project" value="InterPro"/>
</dbReference>
<evidence type="ECO:0000313" key="14">
    <source>
        <dbReference type="Proteomes" id="UP000728185"/>
    </source>
</evidence>
<evidence type="ECO:0000256" key="6">
    <source>
        <dbReference type="ARBA" id="ARBA00022927"/>
    </source>
</evidence>
<comment type="subcellular location">
    <subcellularLocation>
        <location evidence="8">Cytoplasm</location>
    </subcellularLocation>
    <subcellularLocation>
        <location evidence="8">Nucleus</location>
    </subcellularLocation>
</comment>
<dbReference type="InterPro" id="IPR039768">
    <property type="entry name" value="Nmd3"/>
</dbReference>
<keyword evidence="6 8" id="KW-0653">Protein transport</keyword>
<keyword evidence="7 8" id="KW-0539">Nucleus</keyword>
<dbReference type="Pfam" id="PF21193">
    <property type="entry name" value="NMD_SH3"/>
    <property type="match status" value="1"/>
</dbReference>
<evidence type="ECO:0000256" key="2">
    <source>
        <dbReference type="ARBA" id="ARBA00009794"/>
    </source>
</evidence>
<organism evidence="13 14">
    <name type="scientific">Fasciolopsis buskii</name>
    <dbReference type="NCBI Taxonomy" id="27845"/>
    <lineage>
        <taxon>Eukaryota</taxon>
        <taxon>Metazoa</taxon>
        <taxon>Spiralia</taxon>
        <taxon>Lophotrochozoa</taxon>
        <taxon>Platyhelminthes</taxon>
        <taxon>Trematoda</taxon>
        <taxon>Digenea</taxon>
        <taxon>Plagiorchiida</taxon>
        <taxon>Echinostomata</taxon>
        <taxon>Echinostomatoidea</taxon>
        <taxon>Fasciolidae</taxon>
        <taxon>Fasciolopsis</taxon>
    </lineage>
</organism>
<dbReference type="GO" id="GO:0000055">
    <property type="term" value="P:ribosomal large subunit export from nucleus"/>
    <property type="evidence" value="ECO:0007669"/>
    <property type="project" value="TreeGrafter"/>
</dbReference>
<keyword evidence="5 8" id="KW-0963">Cytoplasm</keyword>
<dbReference type="GO" id="GO:0005634">
    <property type="term" value="C:nucleus"/>
    <property type="evidence" value="ECO:0007669"/>
    <property type="project" value="UniProtKB-SubCell"/>
</dbReference>
<evidence type="ECO:0000256" key="5">
    <source>
        <dbReference type="ARBA" id="ARBA00022490"/>
    </source>
</evidence>
<evidence type="ECO:0000256" key="7">
    <source>
        <dbReference type="ARBA" id="ARBA00023242"/>
    </source>
</evidence>
<evidence type="ECO:0000259" key="10">
    <source>
        <dbReference type="Pfam" id="PF04981"/>
    </source>
</evidence>
<sequence>VNHKKTLINLEQTILRAGAHKDCSNVKQVADGVDFFFGTRSQAVSFVNFLCKHAPCRYQTSQHLKSHDVHNNTYNYKFTFSVEIASVCKNDIVCLSKAQSQRLGGIGPLCVVTKVAEAIHMIDPVTCQINRVDGTSYFASPFTPIASQKQFTPFVVVEIEDEDDGRGGKSSAGATPVGARISRRHRRASVWLMRLNQKLDDNDPQGGMIHTRTHLGHIIHVGDTVYGLDLRSSNVNHQDFEKLPEEHVPDVILVLRGTQFTGEDDTTETETQCSRSVTSKAKRRRQLSVAESSMTLDTTSNLSVSGMEIEVEDSDDDIDDDQWFDVAE</sequence>
<keyword evidence="14" id="KW-1185">Reference proteome</keyword>
<reference evidence="13" key="1">
    <citation type="submission" date="2019-05" db="EMBL/GenBank/DDBJ databases">
        <title>Annotation for the trematode Fasciolopsis buski.</title>
        <authorList>
            <person name="Choi Y.-J."/>
        </authorList>
    </citation>
    <scope>NUCLEOTIDE SEQUENCE</scope>
    <source>
        <strain evidence="13">HT</strain>
        <tissue evidence="13">Whole worm</tissue>
    </source>
</reference>
<feature type="domain" description="60S ribosomal export protein NMD3 OB-fold" evidence="11">
    <location>
        <begin position="184"/>
        <end position="254"/>
    </location>
</feature>
<evidence type="ECO:0000256" key="8">
    <source>
        <dbReference type="RuleBase" id="RU364108"/>
    </source>
</evidence>
<dbReference type="InterPro" id="IPR048898">
    <property type="entry name" value="OB_NMD3"/>
</dbReference>
<dbReference type="GO" id="GO:0015031">
    <property type="term" value="P:protein transport"/>
    <property type="evidence" value="ECO:0007669"/>
    <property type="project" value="UniProtKB-KW"/>
</dbReference>
<gene>
    <name evidence="13" type="ORF">FBUS_10548</name>
</gene>
<accession>A0A8E0VQJ7</accession>
<dbReference type="InterPro" id="IPR007064">
    <property type="entry name" value="Nmd3_N"/>
</dbReference>
<evidence type="ECO:0000259" key="12">
    <source>
        <dbReference type="Pfam" id="PF21193"/>
    </source>
</evidence>
<feature type="compositionally biased region" description="Acidic residues" evidence="9">
    <location>
        <begin position="309"/>
        <end position="328"/>
    </location>
</feature>
<name>A0A8E0VQJ7_9TREM</name>
<dbReference type="Pfam" id="PF21192">
    <property type="entry name" value="OB_NMD3"/>
    <property type="match status" value="1"/>
</dbReference>
<dbReference type="GO" id="GO:0005737">
    <property type="term" value="C:cytoplasm"/>
    <property type="evidence" value="ECO:0007669"/>
    <property type="project" value="UniProtKB-SubCell"/>
</dbReference>
<evidence type="ECO:0000256" key="3">
    <source>
        <dbReference type="ARBA" id="ARBA00017035"/>
    </source>
</evidence>
<feature type="domain" description="60S ribosomal export protein NMD3 SH3" evidence="12">
    <location>
        <begin position="87"/>
        <end position="130"/>
    </location>
</feature>
<dbReference type="PANTHER" id="PTHR12746">
    <property type="entry name" value="NONSENSE-MEDIATED MRNA DECAY PROTEIN 3"/>
    <property type="match status" value="1"/>
</dbReference>
<dbReference type="Pfam" id="PF04981">
    <property type="entry name" value="NMD3"/>
    <property type="match status" value="1"/>
</dbReference>
<dbReference type="OrthoDB" id="203821at2759"/>
<protein>
    <recommendedName>
        <fullName evidence="3 8">60S ribosomal export protein NMD3</fullName>
    </recommendedName>
</protein>
<dbReference type="InterPro" id="IPR048899">
    <property type="entry name" value="NMD_SH3"/>
</dbReference>
<keyword evidence="4 8" id="KW-0813">Transport</keyword>
<evidence type="ECO:0000313" key="13">
    <source>
        <dbReference type="EMBL" id="KAA0201178.1"/>
    </source>
</evidence>
<comment type="caution">
    <text evidence="13">The sequence shown here is derived from an EMBL/GenBank/DDBJ whole genome shotgun (WGS) entry which is preliminary data.</text>
</comment>
<feature type="compositionally biased region" description="Polar residues" evidence="9">
    <location>
        <begin position="289"/>
        <end position="304"/>
    </location>
</feature>